<protein>
    <submittedName>
        <fullName evidence="12">CorA family divalent cation transporter</fullName>
    </submittedName>
</protein>
<keyword evidence="13" id="KW-1185">Reference proteome</keyword>
<evidence type="ECO:0000256" key="7">
    <source>
        <dbReference type="ARBA" id="ARBA00022833"/>
    </source>
</evidence>
<sequence>MTARRESEEAIVAFAALVNEPGLIWAATHEDGVMHVRHDFTEALVKGHARTTGKSRRKEAEAPFLWLHLNLADQRTHAWMLRENLLPREIADLLLGHEHHPTGLVEEDAIGLVFQDFARDLGGDSEGLSALHVAIRPGLVISGRYHPVQCADLIRRRLDRAPAALDHTAALALILDVVSSSFSKQARDLALGVQTADDQFHSGDRSAAQAVSGVRRQAARLHRLTGGLKAVLHRLEEEPELPDPITGVVERYAQRLSAIDGDIAATQGQMRALREELDLLAAQKTNSNLYFLSMMSALLLPATLVTGFFGMNTSDLPFSSGGMGTAEAAVIAVVSSLGTWLLLRYRN</sequence>
<evidence type="ECO:0000256" key="5">
    <source>
        <dbReference type="ARBA" id="ARBA00022519"/>
    </source>
</evidence>
<comment type="subcellular location">
    <subcellularLocation>
        <location evidence="1">Cell membrane</location>
        <topology evidence="1">Multi-pass membrane protein</topology>
    </subcellularLocation>
</comment>
<comment type="similarity">
    <text evidence="2">Belongs to the CorA metal ion transporter (MIT) (TC 1.A.35) family.</text>
</comment>
<dbReference type="Proteomes" id="UP001176468">
    <property type="component" value="Unassembled WGS sequence"/>
</dbReference>
<feature type="transmembrane region" description="Helical" evidence="11">
    <location>
        <begin position="289"/>
        <end position="311"/>
    </location>
</feature>
<keyword evidence="4" id="KW-1003">Cell membrane</keyword>
<dbReference type="InterPro" id="IPR045863">
    <property type="entry name" value="CorA_TM1_TM2"/>
</dbReference>
<dbReference type="Gene3D" id="1.20.58.340">
    <property type="entry name" value="Magnesium transport protein CorA, transmembrane region"/>
    <property type="match status" value="2"/>
</dbReference>
<evidence type="ECO:0000313" key="12">
    <source>
        <dbReference type="EMBL" id="MDO7843690.1"/>
    </source>
</evidence>
<keyword evidence="3" id="KW-0813">Transport</keyword>
<dbReference type="RefSeq" id="WP_304562151.1">
    <property type="nucleotide sequence ID" value="NZ_JAUQSZ010000011.1"/>
</dbReference>
<organism evidence="12 13">
    <name type="scientific">Sphingomonas immobilis</name>
    <dbReference type="NCBI Taxonomy" id="3063997"/>
    <lineage>
        <taxon>Bacteria</taxon>
        <taxon>Pseudomonadati</taxon>
        <taxon>Pseudomonadota</taxon>
        <taxon>Alphaproteobacteria</taxon>
        <taxon>Sphingomonadales</taxon>
        <taxon>Sphingomonadaceae</taxon>
        <taxon>Sphingomonas</taxon>
    </lineage>
</organism>
<evidence type="ECO:0000256" key="8">
    <source>
        <dbReference type="ARBA" id="ARBA00022989"/>
    </source>
</evidence>
<keyword evidence="6 11" id="KW-0812">Transmembrane</keyword>
<keyword evidence="7" id="KW-0862">Zinc</keyword>
<proteinExistence type="inferred from homology"/>
<feature type="transmembrane region" description="Helical" evidence="11">
    <location>
        <begin position="323"/>
        <end position="343"/>
    </location>
</feature>
<dbReference type="PANTHER" id="PTHR46494">
    <property type="entry name" value="CORA FAMILY METAL ION TRANSPORTER (EUROFUNG)"/>
    <property type="match status" value="1"/>
</dbReference>
<dbReference type="PANTHER" id="PTHR46494:SF3">
    <property type="entry name" value="ZINC TRANSPORT PROTEIN ZNTB"/>
    <property type="match status" value="1"/>
</dbReference>
<keyword evidence="10 11" id="KW-0472">Membrane</keyword>
<name>A0ABT9A1I5_9SPHN</name>
<comment type="caution">
    <text evidence="12">The sequence shown here is derived from an EMBL/GenBank/DDBJ whole genome shotgun (WGS) entry which is preliminary data.</text>
</comment>
<dbReference type="EMBL" id="JAUQSZ010000011">
    <property type="protein sequence ID" value="MDO7843690.1"/>
    <property type="molecule type" value="Genomic_DNA"/>
</dbReference>
<dbReference type="Pfam" id="PF01544">
    <property type="entry name" value="CorA"/>
    <property type="match status" value="1"/>
</dbReference>
<evidence type="ECO:0000256" key="11">
    <source>
        <dbReference type="SAM" id="Phobius"/>
    </source>
</evidence>
<evidence type="ECO:0000256" key="2">
    <source>
        <dbReference type="ARBA" id="ARBA00009765"/>
    </source>
</evidence>
<reference evidence="12" key="1">
    <citation type="submission" date="2023-07" db="EMBL/GenBank/DDBJ databases">
        <authorList>
            <person name="Kim M.K."/>
        </authorList>
    </citation>
    <scope>NUCLEOTIDE SEQUENCE</scope>
    <source>
        <strain evidence="12">CA1-15</strain>
    </source>
</reference>
<dbReference type="Gene3D" id="3.30.460.20">
    <property type="entry name" value="CorA soluble domain-like"/>
    <property type="match status" value="1"/>
</dbReference>
<evidence type="ECO:0000256" key="4">
    <source>
        <dbReference type="ARBA" id="ARBA00022475"/>
    </source>
</evidence>
<evidence type="ECO:0000256" key="1">
    <source>
        <dbReference type="ARBA" id="ARBA00004651"/>
    </source>
</evidence>
<evidence type="ECO:0000256" key="6">
    <source>
        <dbReference type="ARBA" id="ARBA00022692"/>
    </source>
</evidence>
<keyword evidence="8 11" id="KW-1133">Transmembrane helix</keyword>
<dbReference type="InterPro" id="IPR002523">
    <property type="entry name" value="MgTranspt_CorA/ZnTranspt_ZntB"/>
</dbReference>
<dbReference type="InterPro" id="IPR045861">
    <property type="entry name" value="CorA_cytoplasmic_dom"/>
</dbReference>
<dbReference type="SUPFAM" id="SSF144083">
    <property type="entry name" value="Magnesium transport protein CorA, transmembrane region"/>
    <property type="match status" value="1"/>
</dbReference>
<keyword evidence="5" id="KW-0997">Cell inner membrane</keyword>
<dbReference type="SUPFAM" id="SSF143865">
    <property type="entry name" value="CorA soluble domain-like"/>
    <property type="match status" value="1"/>
</dbReference>
<evidence type="ECO:0000313" key="13">
    <source>
        <dbReference type="Proteomes" id="UP001176468"/>
    </source>
</evidence>
<gene>
    <name evidence="12" type="ORF">Q5H94_15255</name>
</gene>
<evidence type="ECO:0000256" key="3">
    <source>
        <dbReference type="ARBA" id="ARBA00022448"/>
    </source>
</evidence>
<evidence type="ECO:0000256" key="9">
    <source>
        <dbReference type="ARBA" id="ARBA00023065"/>
    </source>
</evidence>
<evidence type="ECO:0000256" key="10">
    <source>
        <dbReference type="ARBA" id="ARBA00023136"/>
    </source>
</evidence>
<accession>A0ABT9A1I5</accession>
<keyword evidence="9" id="KW-0406">Ion transport</keyword>